<evidence type="ECO:0000256" key="1">
    <source>
        <dbReference type="ARBA" id="ARBA00023239"/>
    </source>
</evidence>
<dbReference type="Pfam" id="PF04909">
    <property type="entry name" value="Amidohydro_2"/>
    <property type="match status" value="1"/>
</dbReference>
<proteinExistence type="predicted"/>
<dbReference type="AlphaFoldDB" id="E6U2T4"/>
<evidence type="ECO:0000313" key="4">
    <source>
        <dbReference type="Proteomes" id="UP000001551"/>
    </source>
</evidence>
<protein>
    <submittedName>
        <fullName evidence="3">Amidohydrolase 2</fullName>
    </submittedName>
</protein>
<feature type="domain" description="Amidohydrolase-related" evidence="2">
    <location>
        <begin position="76"/>
        <end position="259"/>
    </location>
</feature>
<dbReference type="eggNOG" id="COG2159">
    <property type="taxonomic scope" value="Bacteria"/>
</dbReference>
<gene>
    <name evidence="3" type="ordered locus">Ethha_1958</name>
</gene>
<dbReference type="Proteomes" id="UP000001551">
    <property type="component" value="Chromosome"/>
</dbReference>
<evidence type="ECO:0000313" key="3">
    <source>
        <dbReference type="EMBL" id="ADU27476.1"/>
    </source>
</evidence>
<sequence length="260" mass="29121">MQFFDFHTHIYPEHIAARSVEGMRAHYHLAASGTGLVENLLACAEKAGGGYLMALAVASKPGQVATINKWLSRHLSDRLFGFGGLHPHSKHLEQDAEQLLALGLRGIKLHPDYQHVAADDPSMDAVYDLAVQHHLPVLIHAGDVRTPYSSPVRIAHVLERFPQMTVIVPHLGGYSEWDEAERHIIGKNCYIDTSSSLWALPPEKAAELIRKHGVERVLFGTDYPLTTQAEELERFDRLGFTEEERRLILLENAKRFLGLS</sequence>
<dbReference type="RefSeq" id="WP_013485824.1">
    <property type="nucleotide sequence ID" value="NC_014828.1"/>
</dbReference>
<organism evidence="3 4">
    <name type="scientific">Ethanoligenens harbinense (strain DSM 18485 / JCM 12961 / CGMCC 1.5033 / YUAN-3)</name>
    <dbReference type="NCBI Taxonomy" id="663278"/>
    <lineage>
        <taxon>Bacteria</taxon>
        <taxon>Bacillati</taxon>
        <taxon>Bacillota</taxon>
        <taxon>Clostridia</taxon>
        <taxon>Eubacteriales</taxon>
        <taxon>Oscillospiraceae</taxon>
        <taxon>Ethanoligenens</taxon>
    </lineage>
</organism>
<dbReference type="Gene3D" id="3.20.20.140">
    <property type="entry name" value="Metal-dependent hydrolases"/>
    <property type="match status" value="1"/>
</dbReference>
<dbReference type="SUPFAM" id="SSF51556">
    <property type="entry name" value="Metallo-dependent hydrolases"/>
    <property type="match status" value="1"/>
</dbReference>
<dbReference type="GO" id="GO:0005737">
    <property type="term" value="C:cytoplasm"/>
    <property type="evidence" value="ECO:0007669"/>
    <property type="project" value="TreeGrafter"/>
</dbReference>
<dbReference type="InterPro" id="IPR006680">
    <property type="entry name" value="Amidohydro-rel"/>
</dbReference>
<dbReference type="PANTHER" id="PTHR21240:SF28">
    <property type="entry name" value="ISO-OROTATE DECARBOXYLASE (EUROFUNG)"/>
    <property type="match status" value="1"/>
</dbReference>
<dbReference type="PANTHER" id="PTHR21240">
    <property type="entry name" value="2-AMINO-3-CARBOXYLMUCONATE-6-SEMIALDEHYDE DECARBOXYLASE"/>
    <property type="match status" value="1"/>
</dbReference>
<keyword evidence="1" id="KW-0456">Lyase</keyword>
<reference evidence="3 4" key="1">
    <citation type="submission" date="2010-12" db="EMBL/GenBank/DDBJ databases">
        <title>Complete sequence of Ethanoligenens harbinense YUAN-3.</title>
        <authorList>
            <person name="Lucas S."/>
            <person name="Copeland A."/>
            <person name="Lapidus A."/>
            <person name="Cheng J.-F."/>
            <person name="Bruce D."/>
            <person name="Goodwin L."/>
            <person name="Pitluck S."/>
            <person name="Chertkov O."/>
            <person name="Misra M."/>
            <person name="Detter J.C."/>
            <person name="Han C."/>
            <person name="Tapia R."/>
            <person name="Land M."/>
            <person name="Hauser L."/>
            <person name="Jeffries C."/>
            <person name="Kyrpides N."/>
            <person name="Ivanova N."/>
            <person name="Mikhailova N."/>
            <person name="Wang A."/>
            <person name="Mouttaki H."/>
            <person name="He Z."/>
            <person name="Zhou J."/>
            <person name="Hemme C.L."/>
            <person name="Woyke T."/>
        </authorList>
    </citation>
    <scope>NUCLEOTIDE SEQUENCE [LARGE SCALE GENOMIC DNA]</scope>
    <source>
        <strain evidence="4">DSM 18485 / JCM 12961 / CGMCC 1.5033 / YUAN-3</strain>
    </source>
</reference>
<dbReference type="KEGG" id="eha:Ethha_1958"/>
<dbReference type="HOGENOM" id="CLU_044590_0_1_9"/>
<dbReference type="EMBL" id="CP002400">
    <property type="protein sequence ID" value="ADU27476.1"/>
    <property type="molecule type" value="Genomic_DNA"/>
</dbReference>
<dbReference type="STRING" id="663278.Ethha_1958"/>
<keyword evidence="3" id="KW-0378">Hydrolase</keyword>
<dbReference type="GO" id="GO:0016787">
    <property type="term" value="F:hydrolase activity"/>
    <property type="evidence" value="ECO:0007669"/>
    <property type="project" value="UniProtKB-KW"/>
</dbReference>
<dbReference type="GO" id="GO:0016831">
    <property type="term" value="F:carboxy-lyase activity"/>
    <property type="evidence" value="ECO:0007669"/>
    <property type="project" value="InterPro"/>
</dbReference>
<evidence type="ECO:0000259" key="2">
    <source>
        <dbReference type="Pfam" id="PF04909"/>
    </source>
</evidence>
<dbReference type="InterPro" id="IPR032465">
    <property type="entry name" value="ACMSD"/>
</dbReference>
<dbReference type="CDD" id="cd01292">
    <property type="entry name" value="metallo-dependent_hydrolases"/>
    <property type="match status" value="1"/>
</dbReference>
<accession>E6U2T4</accession>
<keyword evidence="4" id="KW-1185">Reference proteome</keyword>
<dbReference type="InterPro" id="IPR032466">
    <property type="entry name" value="Metal_Hydrolase"/>
</dbReference>
<name>E6U2T4_ETHHY</name>
<dbReference type="GO" id="GO:0019748">
    <property type="term" value="P:secondary metabolic process"/>
    <property type="evidence" value="ECO:0007669"/>
    <property type="project" value="TreeGrafter"/>
</dbReference>